<protein>
    <submittedName>
        <fullName evidence="1">Uncharacterized protein</fullName>
    </submittedName>
</protein>
<sequence>MSHGSSVDNNEMPLEHKDNGGQSVDIQFDNDGNLHFVSSSPDIPHDIPLQALAHDDENKPDTPNGVGCSKDRLQMELGNSVSAAPGIQDSASRIFMEEDNRSGSYDPGLAFEIALEAAENDIIGRRTNNAAEANVGHALKRQRLGQRQLIDIGDGFQNGTYEKRVTALWEDTCLWHKAAEPKVIAASNKHVQQQAVRRARIAAQMFATPCIRATEFLFLPGKPANANATTLAEGGHDHDYPCGFNASSPGIIDGYASDDFLAADDHHMSAVLDVDLDLEQRRGASTPAVSEEADYFNFHMDIPWLNPKVFDPLQRRQSAVSGQLSVRAESSPDPAAASRQHIASVHGTPASRVPSLDPPSSDDGLEIRSFELAAQTPDQQIDDNDVFGQGTSTPSMHGLDSFLNISQLADNCSGHADVPDMDQESLSFKQFVLDRMREHSSNSVVFDDLLLPSYRTRRVAARAFVDLLQMASKSVFHTSQKQAFATINISML</sequence>
<comment type="caution">
    <text evidence="1">The sequence shown here is derived from an EMBL/GenBank/DDBJ whole genome shotgun (WGS) entry which is preliminary data.</text>
</comment>
<reference evidence="1" key="1">
    <citation type="submission" date="2022-07" db="EMBL/GenBank/DDBJ databases">
        <title>Phylogenomic reconstructions and comparative analyses of Kickxellomycotina fungi.</title>
        <authorList>
            <person name="Reynolds N.K."/>
            <person name="Stajich J.E."/>
            <person name="Barry K."/>
            <person name="Grigoriev I.V."/>
            <person name="Crous P."/>
            <person name="Smith M.E."/>
        </authorList>
    </citation>
    <scope>NUCLEOTIDE SEQUENCE</scope>
    <source>
        <strain evidence="1">Benny 63K</strain>
    </source>
</reference>
<accession>A0ACC1IF98</accession>
<name>A0ACC1IF98_9FUNG</name>
<dbReference type="Proteomes" id="UP001150581">
    <property type="component" value="Unassembled WGS sequence"/>
</dbReference>
<proteinExistence type="predicted"/>
<evidence type="ECO:0000313" key="1">
    <source>
        <dbReference type="EMBL" id="KAJ1894322.1"/>
    </source>
</evidence>
<evidence type="ECO:0000313" key="2">
    <source>
        <dbReference type="Proteomes" id="UP001150581"/>
    </source>
</evidence>
<keyword evidence="2" id="KW-1185">Reference proteome</keyword>
<organism evidence="1 2">
    <name type="scientific">Kickxella alabastrina</name>
    <dbReference type="NCBI Taxonomy" id="61397"/>
    <lineage>
        <taxon>Eukaryota</taxon>
        <taxon>Fungi</taxon>
        <taxon>Fungi incertae sedis</taxon>
        <taxon>Zoopagomycota</taxon>
        <taxon>Kickxellomycotina</taxon>
        <taxon>Kickxellomycetes</taxon>
        <taxon>Kickxellales</taxon>
        <taxon>Kickxellaceae</taxon>
        <taxon>Kickxella</taxon>
    </lineage>
</organism>
<gene>
    <name evidence="1" type="ORF">LPJ66_005259</name>
</gene>
<dbReference type="EMBL" id="JANBPG010000708">
    <property type="protein sequence ID" value="KAJ1894322.1"/>
    <property type="molecule type" value="Genomic_DNA"/>
</dbReference>